<gene>
    <name evidence="1" type="ORF">NEOCIP111885_00790</name>
</gene>
<evidence type="ECO:0000313" key="2">
    <source>
        <dbReference type="Proteomes" id="UP000789845"/>
    </source>
</evidence>
<dbReference type="SUPFAM" id="SSF159501">
    <property type="entry name" value="EreA/ChaN-like"/>
    <property type="match status" value="1"/>
</dbReference>
<evidence type="ECO:0008006" key="3">
    <source>
        <dbReference type="Google" id="ProtNLM"/>
    </source>
</evidence>
<comment type="caution">
    <text evidence="1">The sequence shown here is derived from an EMBL/GenBank/DDBJ whole genome shotgun (WGS) entry which is preliminary data.</text>
</comment>
<dbReference type="EMBL" id="CAKJTG010000004">
    <property type="protein sequence ID" value="CAG9607100.1"/>
    <property type="molecule type" value="Genomic_DNA"/>
</dbReference>
<name>A0A9C7G7U2_9BACI</name>
<organism evidence="1 2">
    <name type="scientific">Pseudoneobacillus rhizosphaerae</name>
    <dbReference type="NCBI Taxonomy" id="2880968"/>
    <lineage>
        <taxon>Bacteria</taxon>
        <taxon>Bacillati</taxon>
        <taxon>Bacillota</taxon>
        <taxon>Bacilli</taxon>
        <taxon>Bacillales</taxon>
        <taxon>Bacillaceae</taxon>
        <taxon>Pseudoneobacillus</taxon>
    </lineage>
</organism>
<dbReference type="Proteomes" id="UP000789845">
    <property type="component" value="Unassembled WGS sequence"/>
</dbReference>
<dbReference type="PROSITE" id="PS51257">
    <property type="entry name" value="PROKAR_LIPOPROTEIN"/>
    <property type="match status" value="1"/>
</dbReference>
<dbReference type="RefSeq" id="WP_230495380.1">
    <property type="nucleotide sequence ID" value="NZ_CAKJTG010000004.1"/>
</dbReference>
<accession>A0A9C7G7U2</accession>
<proteinExistence type="predicted"/>
<evidence type="ECO:0000313" key="1">
    <source>
        <dbReference type="EMBL" id="CAG9607100.1"/>
    </source>
</evidence>
<keyword evidence="2" id="KW-1185">Reference proteome</keyword>
<protein>
    <recommendedName>
        <fullName evidence="3">Erythromycin esterase family protein</fullName>
    </recommendedName>
</protein>
<reference evidence="1" key="1">
    <citation type="submission" date="2021-10" db="EMBL/GenBank/DDBJ databases">
        <authorList>
            <person name="Criscuolo A."/>
        </authorList>
    </citation>
    <scope>NUCLEOTIDE SEQUENCE</scope>
    <source>
        <strain evidence="1">CIP111885</strain>
    </source>
</reference>
<sequence length="433" mass="49475">MQRLIPLVLVAVSLMGCSIKEKDIATPNELETKTVIADVTPVEYLSNYAQALQLSNLKDFSDLDLLKEDIGKHSVFLIGEQHAVHLNFPIQTKLLQYLNQEAGVTYYLAELPYTYGVLFNEYLRTGNTEILDYVVKESIGTAGGIKEQYDFVVDIYEYNKQQPKDKQIQFIAIDSDINMNVGFTTLQLFLKDKNIPAELTDQLTQISTLIKPNVFFPEQATSEIRNYLDQLSKDMIARKNLYEKAFGADYEEFSFIVKNMIQGTELIDANNRSNAEFNVIREGVFKENFSHLVKKLPTDAKFFGLWGREHIYLSELTAQGYTEQIPHLGQILNEEIEETKGKVLSIATIYKNSRLHSPSLNSPQAADEDLTNINLLTPYAKDQEAMLFKLNNEDSPFHLQTYFVTDRKVKEGTTNYFQYIILIQNSKAASPYE</sequence>
<dbReference type="AlphaFoldDB" id="A0A9C7G7U2"/>